<dbReference type="Gene3D" id="3.90.1590.10">
    <property type="entry name" value="glutathione-dependent formaldehyde- activating enzyme (gfa)"/>
    <property type="match status" value="1"/>
</dbReference>
<dbReference type="InterPro" id="IPR011057">
    <property type="entry name" value="Mss4-like_sf"/>
</dbReference>
<accession>A0ABR1YM02</accession>
<feature type="domain" description="CENP-V/GFA" evidence="5">
    <location>
        <begin position="3"/>
        <end position="113"/>
    </location>
</feature>
<dbReference type="SUPFAM" id="SSF51316">
    <property type="entry name" value="Mss4-like"/>
    <property type="match status" value="1"/>
</dbReference>
<dbReference type="InterPro" id="IPR006913">
    <property type="entry name" value="CENP-V/GFA"/>
</dbReference>
<evidence type="ECO:0000256" key="4">
    <source>
        <dbReference type="ARBA" id="ARBA00023239"/>
    </source>
</evidence>
<keyword evidence="2" id="KW-0479">Metal-binding</keyword>
<evidence type="ECO:0000256" key="2">
    <source>
        <dbReference type="ARBA" id="ARBA00022723"/>
    </source>
</evidence>
<reference evidence="6 7" key="1">
    <citation type="submission" date="2024-04" db="EMBL/GenBank/DDBJ databases">
        <title>Phyllosticta paracitricarpa is synonymous to the EU quarantine fungus P. citricarpa based on phylogenomic analyses.</title>
        <authorList>
            <consortium name="Lawrence Berkeley National Laboratory"/>
            <person name="Van Ingen-Buijs V.A."/>
            <person name="Van Westerhoven A.C."/>
            <person name="Haridas S."/>
            <person name="Skiadas P."/>
            <person name="Martin F."/>
            <person name="Groenewald J.Z."/>
            <person name="Crous P.W."/>
            <person name="Seidl M.F."/>
        </authorList>
    </citation>
    <scope>NUCLEOTIDE SEQUENCE [LARGE SCALE GENOMIC DNA]</scope>
    <source>
        <strain evidence="6 7">CBS 123374</strain>
    </source>
</reference>
<protein>
    <submittedName>
        <fullName evidence="6">Mss4-like protein</fullName>
    </submittedName>
</protein>
<dbReference type="Proteomes" id="UP001492380">
    <property type="component" value="Unassembled WGS sequence"/>
</dbReference>
<dbReference type="PANTHER" id="PTHR33337:SF30">
    <property type="entry name" value="DUF636 DOMAIN PROTEIN (AFU_ORTHOLOGUE AFUA_1G03180)"/>
    <property type="match status" value="1"/>
</dbReference>
<name>A0ABR1YM02_9PEZI</name>
<evidence type="ECO:0000259" key="5">
    <source>
        <dbReference type="PROSITE" id="PS51891"/>
    </source>
</evidence>
<dbReference type="PROSITE" id="PS51891">
    <property type="entry name" value="CENP_V_GFA"/>
    <property type="match status" value="1"/>
</dbReference>
<keyword evidence="3" id="KW-0862">Zinc</keyword>
<keyword evidence="7" id="KW-1185">Reference proteome</keyword>
<evidence type="ECO:0000313" key="7">
    <source>
        <dbReference type="Proteomes" id="UP001492380"/>
    </source>
</evidence>
<dbReference type="EMBL" id="JBBWRZ010000006">
    <property type="protein sequence ID" value="KAK8233347.1"/>
    <property type="molecule type" value="Genomic_DNA"/>
</dbReference>
<organism evidence="6 7">
    <name type="scientific">Phyllosticta capitalensis</name>
    <dbReference type="NCBI Taxonomy" id="121624"/>
    <lineage>
        <taxon>Eukaryota</taxon>
        <taxon>Fungi</taxon>
        <taxon>Dikarya</taxon>
        <taxon>Ascomycota</taxon>
        <taxon>Pezizomycotina</taxon>
        <taxon>Dothideomycetes</taxon>
        <taxon>Dothideomycetes incertae sedis</taxon>
        <taxon>Botryosphaeriales</taxon>
        <taxon>Phyllostictaceae</taxon>
        <taxon>Phyllosticta</taxon>
    </lineage>
</organism>
<sequence>MTVTGGCSCGNIKYSFDGEPNAAAFCHCNACRRSTNSTYSHNLMIPEDAFKLASGTPKTWQRVGESGGKVTNHFCPDCGTLCYVKGDMLAGTTLVKAGTLDDLSLVENNEKYKPGVELYAKRKFAWLPDLPGVHKVEGMS</sequence>
<comment type="caution">
    <text evidence="6">The sequence shown here is derived from an EMBL/GenBank/DDBJ whole genome shotgun (WGS) entry which is preliminary data.</text>
</comment>
<evidence type="ECO:0000313" key="6">
    <source>
        <dbReference type="EMBL" id="KAK8233347.1"/>
    </source>
</evidence>
<dbReference type="PANTHER" id="PTHR33337">
    <property type="entry name" value="GFA DOMAIN-CONTAINING PROTEIN"/>
    <property type="match status" value="1"/>
</dbReference>
<gene>
    <name evidence="6" type="ORF">HDK90DRAFT_263953</name>
</gene>
<dbReference type="Pfam" id="PF04828">
    <property type="entry name" value="GFA"/>
    <property type="match status" value="1"/>
</dbReference>
<proteinExistence type="inferred from homology"/>
<evidence type="ECO:0000256" key="1">
    <source>
        <dbReference type="ARBA" id="ARBA00005495"/>
    </source>
</evidence>
<comment type="similarity">
    <text evidence="1">Belongs to the Gfa family.</text>
</comment>
<keyword evidence="4" id="KW-0456">Lyase</keyword>
<evidence type="ECO:0000256" key="3">
    <source>
        <dbReference type="ARBA" id="ARBA00022833"/>
    </source>
</evidence>